<organism evidence="12 13">
    <name type="scientific">Dinoponera quadriceps</name>
    <name type="common">South American ant</name>
    <dbReference type="NCBI Taxonomy" id="609295"/>
    <lineage>
        <taxon>Eukaryota</taxon>
        <taxon>Metazoa</taxon>
        <taxon>Ecdysozoa</taxon>
        <taxon>Arthropoda</taxon>
        <taxon>Hexapoda</taxon>
        <taxon>Insecta</taxon>
        <taxon>Pterygota</taxon>
        <taxon>Neoptera</taxon>
        <taxon>Endopterygota</taxon>
        <taxon>Hymenoptera</taxon>
        <taxon>Apocrita</taxon>
        <taxon>Aculeata</taxon>
        <taxon>Formicoidea</taxon>
        <taxon>Formicidae</taxon>
        <taxon>Ponerinae</taxon>
        <taxon>Ponerini</taxon>
        <taxon>Dinoponera</taxon>
    </lineage>
</organism>
<evidence type="ECO:0000256" key="8">
    <source>
        <dbReference type="PROSITE-ProRule" id="PRU00146"/>
    </source>
</evidence>
<feature type="region of interest" description="Disordered" evidence="9">
    <location>
        <begin position="2065"/>
        <end position="2106"/>
    </location>
</feature>
<evidence type="ECO:0000256" key="1">
    <source>
        <dbReference type="ARBA" id="ARBA00022723"/>
    </source>
</evidence>
<evidence type="ECO:0000313" key="12">
    <source>
        <dbReference type="Proteomes" id="UP000515204"/>
    </source>
</evidence>
<feature type="compositionally biased region" description="Polar residues" evidence="9">
    <location>
        <begin position="1107"/>
        <end position="1116"/>
    </location>
</feature>
<dbReference type="CDD" id="cd15573">
    <property type="entry name" value="PHD_JADE"/>
    <property type="match status" value="1"/>
</dbReference>
<feature type="compositionally biased region" description="Basic and acidic residues" evidence="9">
    <location>
        <begin position="1200"/>
        <end position="1209"/>
    </location>
</feature>
<dbReference type="OrthoDB" id="20839at2759"/>
<protein>
    <recommendedName>
        <fullName evidence="7">PHD finger protein rhinoceros</fullName>
    </recommendedName>
</protein>
<feature type="region of interest" description="Disordered" evidence="9">
    <location>
        <begin position="969"/>
        <end position="1443"/>
    </location>
</feature>
<feature type="compositionally biased region" description="Basic residues" evidence="9">
    <location>
        <begin position="2198"/>
        <end position="2208"/>
    </location>
</feature>
<evidence type="ECO:0000256" key="6">
    <source>
        <dbReference type="ARBA" id="ARBA00055261"/>
    </source>
</evidence>
<feature type="region of interest" description="Disordered" evidence="9">
    <location>
        <begin position="421"/>
        <end position="464"/>
    </location>
</feature>
<dbReference type="KEGG" id="dqu:106749305"/>
<proteinExistence type="inferred from homology"/>
<feature type="compositionally biased region" description="Low complexity" evidence="9">
    <location>
        <begin position="1044"/>
        <end position="1077"/>
    </location>
</feature>
<dbReference type="CTD" id="38027"/>
<feature type="domain" description="PHD-type" evidence="10">
    <location>
        <begin position="249"/>
        <end position="299"/>
    </location>
</feature>
<feature type="compositionally biased region" description="Low complexity" evidence="9">
    <location>
        <begin position="1212"/>
        <end position="1227"/>
    </location>
</feature>
<feature type="region of interest" description="Disordered" evidence="9">
    <location>
        <begin position="2252"/>
        <end position="2320"/>
    </location>
</feature>
<feature type="compositionally biased region" description="Basic and acidic residues" evidence="9">
    <location>
        <begin position="1645"/>
        <end position="1658"/>
    </location>
</feature>
<dbReference type="FunFam" id="3.30.40.10:FF:000004">
    <property type="entry name" value="Jade family PHD finger 2"/>
    <property type="match status" value="1"/>
</dbReference>
<evidence type="ECO:0000256" key="3">
    <source>
        <dbReference type="ARBA" id="ARBA00022771"/>
    </source>
</evidence>
<feature type="region of interest" description="Disordered" evidence="9">
    <location>
        <begin position="2776"/>
        <end position="2803"/>
    </location>
</feature>
<feature type="region of interest" description="Disordered" evidence="9">
    <location>
        <begin position="2694"/>
        <end position="2727"/>
    </location>
</feature>
<gene>
    <name evidence="13" type="primary">LOC106749305</name>
</gene>
<dbReference type="GO" id="GO:0006357">
    <property type="term" value="P:regulation of transcription by RNA polymerase II"/>
    <property type="evidence" value="ECO:0007669"/>
    <property type="project" value="TreeGrafter"/>
</dbReference>
<feature type="compositionally biased region" description="Low complexity" evidence="9">
    <location>
        <begin position="2869"/>
        <end position="2885"/>
    </location>
</feature>
<dbReference type="InterPro" id="IPR034732">
    <property type="entry name" value="EPHD"/>
</dbReference>
<feature type="region of interest" description="Disordered" evidence="9">
    <location>
        <begin position="1"/>
        <end position="60"/>
    </location>
</feature>
<feature type="region of interest" description="Disordered" evidence="9">
    <location>
        <begin position="1899"/>
        <end position="1958"/>
    </location>
</feature>
<dbReference type="CDD" id="cd15671">
    <property type="entry name" value="ePHD_JADE"/>
    <property type="match status" value="1"/>
</dbReference>
<feature type="region of interest" description="Disordered" evidence="9">
    <location>
        <begin position="1540"/>
        <end position="1562"/>
    </location>
</feature>
<feature type="compositionally biased region" description="Low complexity" evidence="9">
    <location>
        <begin position="1093"/>
        <end position="1106"/>
    </location>
</feature>
<name>A0A6P3Y1P7_DINQU</name>
<dbReference type="InterPro" id="IPR019786">
    <property type="entry name" value="Zinc_finger_PHD-type_CS"/>
</dbReference>
<feature type="compositionally biased region" description="Basic and acidic residues" evidence="9">
    <location>
        <begin position="1366"/>
        <end position="1399"/>
    </location>
</feature>
<evidence type="ECO:0000259" key="10">
    <source>
        <dbReference type="PROSITE" id="PS50016"/>
    </source>
</evidence>
<dbReference type="Gene3D" id="3.30.40.10">
    <property type="entry name" value="Zinc/RING finger domain, C3HC4 (zinc finger)"/>
    <property type="match status" value="2"/>
</dbReference>
<feature type="compositionally biased region" description="Gly residues" evidence="9">
    <location>
        <begin position="427"/>
        <end position="440"/>
    </location>
</feature>
<dbReference type="InterPro" id="IPR050701">
    <property type="entry name" value="Histone_Mod_Regulator"/>
</dbReference>
<feature type="region of interest" description="Disordered" evidence="9">
    <location>
        <begin position="2124"/>
        <end position="2213"/>
    </location>
</feature>
<sequence>MAQRGKRVHRNDNDLASYPGAIKRRKCRLGPAATGSSSLAATMGPSEEEETMASSSQVGASWTPRPVSDIKISSIYNRSAAEAPAELFRKDLISAMKLPDSEPLSPNEYWVITDQWKQEWERGVQVPVNPDSLPEPMVTVMQTSPLKLHTEFKLPKKFIRITRDDYFNSEDHHLSTTPARAEKACAYDLDDADIAWLDIFNGERAQAGQLPITESQLERVMEELEVRCWERIQTIVKNEEGLGIEYDENVICDVCRSPDSEEGNEMVFCDCCNICVHQACYGITSIPDGSWLCRTCSLSQRPDCVLCPNKGGAMKCTRSGQKWAHVSCALWIPEVSIGCVERMEPITKISSIPQSRWALICVLCRERVGACIQCSIKTCKTAYHVTCAFKYGLEMKAIIEDEMADDGVKLRSYCQKHSRTNTKDKVGVGGSVGSGGGKGGSDSEDGESRRRKRKDMTSEEKNQARAAKLQEIEAEFDKHVSIKDITSQQLDIDPDSIVYIYNYWKLKRRAGHNKPLLAPRCGELSSAGARAQGQAADMEKMRTFVQLRQDLERVRNLCYMVGRREKLCRSFLRLREQTFHKQALLLAGPPLPPAAAAAVVEANHGPSIYDRLYSHPDSEDHTHDFETIVARIAGVKSPTPVSSDEKKVQLDFNGASNKKLYFNGSVRRKSLYGSDLSISSSETEVTKPTKTAAGKCASKSKQPAGVKAELESSTEEEADASKSKTPARRKSKKASAPDRPRPKLRDNSESDKLDTVNSRSRTLQHMEKELGSASGSESDDEFLPLSTNAASRLGPSVASAIYSDTDSDSVEHHSSHSAVLITKAAVKEFSAAEISKNATSQKNFANKDRQEYHHADEPKSKENAKGSKKKEYIPSALIVPQRQAAKKASEIMQRAQGKKENTVNEPVEFVKSPGEEQPVKPAKPSSAKEKPSSKKQRDSKPAKDTKNNDVYDFDKDFGDGTEILAYVPQRQAAKKAAEHIKSGMGTKTAPPDLETAEVKGTKKELPDGGKRKDAKKEESPKKEELPRKDEPPTKERKGNKKPVAAESSKSASSALTSNSESSSSSSCSSSSESSSDSDVAKSPLQKSANKEPTSSSTTTTSSESDTGNQVKSSNRTLNKRQVNKVVHDDNEAEKSLAGRKLKKLPDKKLKTSDGRHGPEFQPPLTEREESGRAIVPKESQQQQQHHHHHHPQQQQPSLGKKADQRDSKKSVQSSQQQQQQHQQTGQGVLAGSRDNDGLRSVPGPKSTKKSGQPVRQTQQSASRSKEDAGSRAKSETRKRKSSETAAKDEKVVKESLPLKKVEKKLSERSSRETEKESKHDISGKNAPEATAEPTKTSENSTAGVAKADDKKTKKTSHRNAINTLEEEMKQRRAERDAPKKPSRGLDKLLEKREHLDKLSRNRTAAGQEVKLEKTSFVEENNDKDVLPEKPVAKETFKVEDDVKNHMSEQAEVLNTTKVEKEEESEKDIVEVVPDKPERRKKVEQKPESVGEAQAVETVAVGGPVDVGKEAGDNNVCSKSAPEKAPVLTVDVVPEKECQKRRKSVNRSIFSPQHHGGKDPSVSELFDFDHDVLTDDMVIDDGISIPRDEERAAPLTFSFNNELWFKEDSKEDSARETLHLVEKLRMELSKKSNSSQFELESVPAEEEPRKEEAQPEKPVLEQPQQLILPEKAEVPEQPVEQQPPPAVLEMKNDEPMQVEPEDDELVKCKSHGAMEEKRKPCYSSNNSEHYMYGNEERETTAKVTVVERAKLEMDADADERWVPPSLPPCPPENYNLGALMDNQNHRYAGHPQFPNDIGAVMPDTGNPDLVHLQLNINMQEQYLQLQQTHSMERVQSHLEQQQHAEQSRVQSLAMMDQQVIPAQMSVEDSLTPMEMVNRHLIGLPNSEDDQGSEMDRVLDKDEISPDIRQDYTQGGSPYNELNGARPDTRWAESQVLPSRRSTSSSITSASSAEEHAAMPPYKGVPPIPYPPCTMDAAPYHYSETSSYGAGAVSLFPPQSCNAPLPYPSPGTAMFPPPFGAAFPTPQSLLPHVPKPLEESLNMQASPCTAAFTSSSHNMALTAAMVSPTKVTTPPPQPPLPQPAVQQPPTPVPPQLQPSEALPQQVNSPTVPASFLNAIPETRVSETAAAESVPEVLTDSKSAPCGKKSPAKPTRTSARVTSLQGKSPGKSPRQETGKSVPSARGRGRGAKGSQQSSYRGRGRGRGRRGRGSQSAMPMPAMVANALHNDDSIQNKLVGTVYDFDSDEDSANETNIADLRMMRERKKSTDVNEKRVEPLGLANDAVHQSHLSSPGGLHKKYGDDKKLSSPATHDPAGLGKSETSAGQAFADTVMPLLPGPVDMRTYNSTVDQPSSSVHGQSYGNHLLGSFAAGVSADPNLQDMEDFESELHSVLKKASTGKQQLVASDGLEAGCVKPGYADPSAIDPAAASSFNDTTNKVSLTDSRNQLKVKIKGPFLDANYVPASSVPPLAQQAPVIITPTANTAAVASGTSNLRRMRKKELLRQYCSQDMNMDDPARENVTSAPINMQPINHGQRTVITIPKAVASMTSIPTREDYKAVVDANMEKKRRKERGGGGSAGNAASVAVGATAGGGFLDVTAEEEAGSERRRSIMVSTVDRRRGRQARPTATAVTNSAHPKLKIKIGNSIIGGQEVGNAQDDCSRIRPPKKRLSSIPITAPSMEELRRESMKFRKMIMAGFDNDEKTKARSKRDKNGKRKKRQYSKKEARVQILEGDAPKLIIRLGKPGANSTSSSAAAASASVDAATSDVSAILLAAGDENANQQGSTDNKDSRVGPPPPEPSKEEVVYPVEGGLDEKQPTEPNAGATALRNVRSAKVTPIRLKLTRCLEGYELKDPVASSASVDDASRGGSNNSSATTTATVVNSVAPLPVQEVW</sequence>
<evidence type="ECO:0000313" key="13">
    <source>
        <dbReference type="RefSeq" id="XP_014484114.1"/>
    </source>
</evidence>
<feature type="compositionally biased region" description="Polar residues" evidence="9">
    <location>
        <begin position="1249"/>
        <end position="1262"/>
    </location>
</feature>
<dbReference type="SUPFAM" id="SSF57903">
    <property type="entry name" value="FYVE/PHD zinc finger"/>
    <property type="match status" value="1"/>
</dbReference>
<dbReference type="GeneID" id="106749305"/>
<evidence type="ECO:0000256" key="9">
    <source>
        <dbReference type="SAM" id="MobiDB-lite"/>
    </source>
</evidence>
<dbReference type="SMART" id="SM00249">
    <property type="entry name" value="PHD"/>
    <property type="match status" value="2"/>
</dbReference>
<feature type="region of interest" description="Disordered" evidence="9">
    <location>
        <begin position="834"/>
        <end position="957"/>
    </location>
</feature>
<feature type="region of interest" description="Disordered" evidence="9">
    <location>
        <begin position="2614"/>
        <end position="2633"/>
    </location>
</feature>
<feature type="compositionally biased region" description="Basic and acidic residues" evidence="9">
    <location>
        <begin position="1263"/>
        <end position="1322"/>
    </location>
</feature>
<feature type="domain" description="PHD-type" evidence="11">
    <location>
        <begin position="301"/>
        <end position="418"/>
    </location>
</feature>
<dbReference type="Pfam" id="PF10513">
    <property type="entry name" value="EPL1"/>
    <property type="match status" value="1"/>
</dbReference>
<feature type="compositionally biased region" description="Basic and acidic residues" evidence="9">
    <location>
        <begin position="1125"/>
        <end position="1136"/>
    </location>
</feature>
<dbReference type="PROSITE" id="PS51805">
    <property type="entry name" value="EPHD"/>
    <property type="match status" value="1"/>
</dbReference>
<evidence type="ECO:0000256" key="4">
    <source>
        <dbReference type="ARBA" id="ARBA00022833"/>
    </source>
</evidence>
<feature type="compositionally biased region" description="Polar residues" evidence="9">
    <location>
        <begin position="1333"/>
        <end position="1342"/>
    </location>
</feature>
<dbReference type="RefSeq" id="XP_014484114.1">
    <property type="nucleotide sequence ID" value="XM_014628628.1"/>
</dbReference>
<dbReference type="FunFam" id="3.30.40.10:FF:000030">
    <property type="entry name" value="Protein Jade-1 isoform 1"/>
    <property type="match status" value="1"/>
</dbReference>
<reference evidence="13" key="1">
    <citation type="submission" date="2025-08" db="UniProtKB">
        <authorList>
            <consortium name="RefSeq"/>
        </authorList>
    </citation>
    <scope>IDENTIFICATION</scope>
</reference>
<dbReference type="PANTHER" id="PTHR13793">
    <property type="entry name" value="PHD FINGER PROTEINS"/>
    <property type="match status" value="1"/>
</dbReference>
<feature type="region of interest" description="Disordered" evidence="9">
    <location>
        <begin position="1628"/>
        <end position="1663"/>
    </location>
</feature>
<evidence type="ECO:0000256" key="7">
    <source>
        <dbReference type="ARBA" id="ARBA00068706"/>
    </source>
</evidence>
<keyword evidence="3 8" id="KW-0863">Zinc-finger</keyword>
<keyword evidence="2" id="KW-0677">Repeat</keyword>
<feature type="compositionally biased region" description="Basic and acidic residues" evidence="9">
    <location>
        <begin position="1409"/>
        <end position="1443"/>
    </location>
</feature>
<feature type="compositionally biased region" description="Basic and acidic residues" evidence="9">
    <location>
        <begin position="845"/>
        <end position="872"/>
    </location>
</feature>
<dbReference type="PROSITE" id="PS50016">
    <property type="entry name" value="ZF_PHD_2"/>
    <property type="match status" value="1"/>
</dbReference>
<accession>A0A6P3Y1P7</accession>
<dbReference type="Pfam" id="PF13831">
    <property type="entry name" value="PHD_2"/>
    <property type="match status" value="1"/>
</dbReference>
<dbReference type="Pfam" id="PF13832">
    <property type="entry name" value="zf-HC5HC2H_2"/>
    <property type="match status" value="1"/>
</dbReference>
<feature type="compositionally biased region" description="Basic and acidic residues" evidence="9">
    <location>
        <begin position="996"/>
        <end position="1036"/>
    </location>
</feature>
<dbReference type="PROSITE" id="PS01359">
    <property type="entry name" value="ZF_PHD_1"/>
    <property type="match status" value="1"/>
</dbReference>
<feature type="compositionally biased region" description="Basic and acidic residues" evidence="9">
    <location>
        <begin position="1143"/>
        <end position="1158"/>
    </location>
</feature>
<dbReference type="InterPro" id="IPR019787">
    <property type="entry name" value="Znf_PHD-finger"/>
</dbReference>
<feature type="region of interest" description="Disordered" evidence="9">
    <location>
        <begin position="677"/>
        <end position="787"/>
    </location>
</feature>
<comment type="function">
    <text evidence="6">May function as a negative regulator of the EGFR/Ras/MAPK signaling pathway during eye development.</text>
</comment>
<dbReference type="InterPro" id="IPR019542">
    <property type="entry name" value="Enhancer_polycomb-like_N"/>
</dbReference>
<feature type="compositionally biased region" description="Low complexity" evidence="9">
    <location>
        <begin position="1937"/>
        <end position="1950"/>
    </location>
</feature>
<evidence type="ECO:0000256" key="5">
    <source>
        <dbReference type="ARBA" id="ARBA00038371"/>
    </source>
</evidence>
<dbReference type="InterPro" id="IPR011011">
    <property type="entry name" value="Znf_FYVE_PHD"/>
</dbReference>
<keyword evidence="1" id="KW-0479">Metal-binding</keyword>
<dbReference type="GO" id="GO:0008270">
    <property type="term" value="F:zinc ion binding"/>
    <property type="evidence" value="ECO:0007669"/>
    <property type="project" value="UniProtKB-KW"/>
</dbReference>
<comment type="similarity">
    <text evidence="5">Belongs to the JADE family.</text>
</comment>
<feature type="compositionally biased region" description="Pro residues" evidence="9">
    <location>
        <begin position="2071"/>
        <end position="2094"/>
    </location>
</feature>
<dbReference type="PANTHER" id="PTHR13793:SF160">
    <property type="entry name" value="PHD FINGER PROTEIN RHINOCEROS"/>
    <property type="match status" value="1"/>
</dbReference>
<keyword evidence="4" id="KW-0862">Zinc</keyword>
<feature type="compositionally biased region" description="Basic and acidic residues" evidence="9">
    <location>
        <begin position="2264"/>
        <end position="2274"/>
    </location>
</feature>
<feature type="compositionally biased region" description="Basic and acidic residues" evidence="9">
    <location>
        <begin position="735"/>
        <end position="754"/>
    </location>
</feature>
<feature type="compositionally biased region" description="Basic residues" evidence="9">
    <location>
        <begin position="2705"/>
        <end position="2720"/>
    </location>
</feature>
<dbReference type="InterPro" id="IPR001965">
    <property type="entry name" value="Znf_PHD"/>
</dbReference>
<feature type="compositionally biased region" description="Basic and acidic residues" evidence="9">
    <location>
        <begin position="926"/>
        <end position="957"/>
    </location>
</feature>
<keyword evidence="12" id="KW-1185">Reference proteome</keyword>
<dbReference type="Proteomes" id="UP000515204">
    <property type="component" value="Unplaced"/>
</dbReference>
<dbReference type="InterPro" id="IPR013083">
    <property type="entry name" value="Znf_RING/FYVE/PHD"/>
</dbReference>
<feature type="compositionally biased region" description="Basic and acidic residues" evidence="9">
    <location>
        <begin position="1899"/>
        <end position="1908"/>
    </location>
</feature>
<evidence type="ECO:0000256" key="2">
    <source>
        <dbReference type="ARBA" id="ARBA00022737"/>
    </source>
</evidence>
<evidence type="ECO:0000259" key="11">
    <source>
        <dbReference type="PROSITE" id="PS51805"/>
    </source>
</evidence>
<feature type="compositionally biased region" description="Polar residues" evidence="9">
    <location>
        <begin position="2152"/>
        <end position="2163"/>
    </location>
</feature>
<feature type="compositionally biased region" description="Basic and acidic residues" evidence="9">
    <location>
        <begin position="1466"/>
        <end position="1477"/>
    </location>
</feature>
<feature type="compositionally biased region" description="Basic and acidic residues" evidence="9">
    <location>
        <begin position="455"/>
        <end position="464"/>
    </location>
</feature>
<feature type="region of interest" description="Disordered" evidence="9">
    <location>
        <begin position="1455"/>
        <end position="1496"/>
    </location>
</feature>
<feature type="region of interest" description="Disordered" evidence="9">
    <location>
        <begin position="2853"/>
        <end position="2893"/>
    </location>
</feature>